<evidence type="ECO:0000256" key="1">
    <source>
        <dbReference type="ARBA" id="ARBA00022737"/>
    </source>
</evidence>
<dbReference type="Gene3D" id="1.25.40.10">
    <property type="entry name" value="Tetratricopeptide repeat domain"/>
    <property type="match status" value="2"/>
</dbReference>
<dbReference type="AlphaFoldDB" id="A0A8J5HAC6"/>
<dbReference type="InterPro" id="IPR002885">
    <property type="entry name" value="PPR_rpt"/>
</dbReference>
<feature type="region of interest" description="Disordered" evidence="2">
    <location>
        <begin position="336"/>
        <end position="356"/>
    </location>
</feature>
<dbReference type="InterPro" id="IPR046960">
    <property type="entry name" value="PPR_At4g14850-like_plant"/>
</dbReference>
<evidence type="ECO:0000313" key="3">
    <source>
        <dbReference type="EMBL" id="KAG6517287.1"/>
    </source>
</evidence>
<dbReference type="PANTHER" id="PTHR47926:SF500">
    <property type="entry name" value="REPEAT-CONTAINING PROTEIN, PUTATIVE-RELATED"/>
    <property type="match status" value="1"/>
</dbReference>
<dbReference type="GO" id="GO:0009451">
    <property type="term" value="P:RNA modification"/>
    <property type="evidence" value="ECO:0007669"/>
    <property type="project" value="InterPro"/>
</dbReference>
<dbReference type="FunFam" id="1.25.40.10:FF:000158">
    <property type="entry name" value="pentatricopeptide repeat-containing protein At2g33680"/>
    <property type="match status" value="1"/>
</dbReference>
<dbReference type="EMBL" id="JACMSC010000006">
    <property type="protein sequence ID" value="KAG6517287.1"/>
    <property type="molecule type" value="Genomic_DNA"/>
</dbReference>
<evidence type="ECO:0000313" key="4">
    <source>
        <dbReference type="Proteomes" id="UP000734854"/>
    </source>
</evidence>
<dbReference type="GO" id="GO:0003723">
    <property type="term" value="F:RNA binding"/>
    <property type="evidence" value="ECO:0007669"/>
    <property type="project" value="InterPro"/>
</dbReference>
<organism evidence="3 4">
    <name type="scientific">Zingiber officinale</name>
    <name type="common">Ginger</name>
    <name type="synonym">Amomum zingiber</name>
    <dbReference type="NCBI Taxonomy" id="94328"/>
    <lineage>
        <taxon>Eukaryota</taxon>
        <taxon>Viridiplantae</taxon>
        <taxon>Streptophyta</taxon>
        <taxon>Embryophyta</taxon>
        <taxon>Tracheophyta</taxon>
        <taxon>Spermatophyta</taxon>
        <taxon>Magnoliopsida</taxon>
        <taxon>Liliopsida</taxon>
        <taxon>Zingiberales</taxon>
        <taxon>Zingiberaceae</taxon>
        <taxon>Zingiber</taxon>
    </lineage>
</organism>
<gene>
    <name evidence="3" type="ORF">ZIOFF_020672</name>
</gene>
<evidence type="ECO:0000256" key="2">
    <source>
        <dbReference type="SAM" id="MobiDB-lite"/>
    </source>
</evidence>
<comment type="caution">
    <text evidence="3">The sequence shown here is derived from an EMBL/GenBank/DDBJ whole genome shotgun (WGS) entry which is preliminary data.</text>
</comment>
<dbReference type="InterPro" id="IPR011990">
    <property type="entry name" value="TPR-like_helical_dom_sf"/>
</dbReference>
<reference evidence="3 4" key="1">
    <citation type="submission" date="2020-08" db="EMBL/GenBank/DDBJ databases">
        <title>Plant Genome Project.</title>
        <authorList>
            <person name="Zhang R.-G."/>
        </authorList>
    </citation>
    <scope>NUCLEOTIDE SEQUENCE [LARGE SCALE GENOMIC DNA]</scope>
    <source>
        <tissue evidence="3">Rhizome</tissue>
    </source>
</reference>
<sequence>MCSKELMPNQSTFVGLLSGCAHSGLIVLSKQFHAQVIVRGFGFDEVVQVILVDMYAKCGDIESGRTVFDMSMVKRNVTIWNSLICGYGKHGRSLEALGVPDHTTFTCLLLACRHSGLADDGRRLSCSMRKRYGVPSREEHYSCMVDLFRRAGIVKEAYELIIRSACKLGPSVWGALLGASCSYSGLADDGRRLFCSMQECYGVPSREEHYSCMVDLFRRAGMVKEAYELIIRSACKLGPSACGVLLGAWKQWQTNDVRELMDDWNISKDTGHSWIEVGGMADWISFWISGSSKGEVHSLGLDGADGFGISIADWERHKVRSSFDIRPSSRLLHLTSASDSVPSEPISAPGEEQVHQMDPAEKDVRLPYVQTAGATVCDPEPWWG</sequence>
<dbReference type="Pfam" id="PF01535">
    <property type="entry name" value="PPR"/>
    <property type="match status" value="2"/>
</dbReference>
<evidence type="ECO:0008006" key="5">
    <source>
        <dbReference type="Google" id="ProtNLM"/>
    </source>
</evidence>
<dbReference type="Proteomes" id="UP000734854">
    <property type="component" value="Unassembled WGS sequence"/>
</dbReference>
<name>A0A8J5HAC6_ZINOF</name>
<dbReference type="PANTHER" id="PTHR47926">
    <property type="entry name" value="PENTATRICOPEPTIDE REPEAT-CONTAINING PROTEIN"/>
    <property type="match status" value="1"/>
</dbReference>
<accession>A0A8J5HAC6</accession>
<keyword evidence="1" id="KW-0677">Repeat</keyword>
<proteinExistence type="predicted"/>
<dbReference type="PROSITE" id="PS51257">
    <property type="entry name" value="PROKAR_LIPOPROTEIN"/>
    <property type="match status" value="1"/>
</dbReference>
<keyword evidence="4" id="KW-1185">Reference proteome</keyword>
<protein>
    <recommendedName>
        <fullName evidence="5">Pentatricopeptide repeat-containing protein</fullName>
    </recommendedName>
</protein>
<dbReference type="GO" id="GO:0099402">
    <property type="term" value="P:plant organ development"/>
    <property type="evidence" value="ECO:0007669"/>
    <property type="project" value="UniProtKB-ARBA"/>
</dbReference>